<dbReference type="GO" id="GO:0000155">
    <property type="term" value="F:phosphorelay sensor kinase activity"/>
    <property type="evidence" value="ECO:0007669"/>
    <property type="project" value="InterPro"/>
</dbReference>
<evidence type="ECO:0000256" key="2">
    <source>
        <dbReference type="ARBA" id="ARBA00012438"/>
    </source>
</evidence>
<keyword evidence="4" id="KW-0808">Transferase</keyword>
<dbReference type="InterPro" id="IPR035965">
    <property type="entry name" value="PAS-like_dom_sf"/>
</dbReference>
<dbReference type="Gene3D" id="1.10.287.130">
    <property type="match status" value="1"/>
</dbReference>
<evidence type="ECO:0000256" key="6">
    <source>
        <dbReference type="SAM" id="Coils"/>
    </source>
</evidence>
<gene>
    <name evidence="10" type="ORF">OYT1_ch0166</name>
</gene>
<dbReference type="CDD" id="cd00082">
    <property type="entry name" value="HisKA"/>
    <property type="match status" value="1"/>
</dbReference>
<dbReference type="Pfam" id="PF02518">
    <property type="entry name" value="HATPase_c"/>
    <property type="match status" value="1"/>
</dbReference>
<dbReference type="InterPro" id="IPR052162">
    <property type="entry name" value="Sensor_kinase/Photoreceptor"/>
</dbReference>
<dbReference type="SUPFAM" id="SSF55874">
    <property type="entry name" value="ATPase domain of HSP90 chaperone/DNA topoisomerase II/histidine kinase"/>
    <property type="match status" value="1"/>
</dbReference>
<dbReference type="SMART" id="SM00091">
    <property type="entry name" value="PAS"/>
    <property type="match status" value="1"/>
</dbReference>
<dbReference type="Gene3D" id="3.30.450.20">
    <property type="entry name" value="PAS domain"/>
    <property type="match status" value="1"/>
</dbReference>
<dbReference type="InterPro" id="IPR000700">
    <property type="entry name" value="PAS-assoc_C"/>
</dbReference>
<keyword evidence="6" id="KW-0175">Coiled coil</keyword>
<evidence type="ECO:0000313" key="10">
    <source>
        <dbReference type="EMBL" id="BBE49741.1"/>
    </source>
</evidence>
<dbReference type="InterPro" id="IPR013655">
    <property type="entry name" value="PAS_fold_3"/>
</dbReference>
<dbReference type="SUPFAM" id="SSF47384">
    <property type="entry name" value="Homodimeric domain of signal transducing histidine kinase"/>
    <property type="match status" value="1"/>
</dbReference>
<dbReference type="EMBL" id="AP018738">
    <property type="protein sequence ID" value="BBE49741.1"/>
    <property type="molecule type" value="Genomic_DNA"/>
</dbReference>
<dbReference type="EC" id="2.7.13.3" evidence="2"/>
<dbReference type="PROSITE" id="PS50109">
    <property type="entry name" value="HIS_KIN"/>
    <property type="match status" value="1"/>
</dbReference>
<feature type="coiled-coil region" evidence="6">
    <location>
        <begin position="153"/>
        <end position="180"/>
    </location>
</feature>
<dbReference type="PRINTS" id="PR00344">
    <property type="entry name" value="BCTRLSENSOR"/>
</dbReference>
<dbReference type="InterPro" id="IPR005467">
    <property type="entry name" value="His_kinase_dom"/>
</dbReference>
<evidence type="ECO:0000256" key="3">
    <source>
        <dbReference type="ARBA" id="ARBA00022553"/>
    </source>
</evidence>
<evidence type="ECO:0000313" key="11">
    <source>
        <dbReference type="Proteomes" id="UP000033070"/>
    </source>
</evidence>
<dbReference type="RefSeq" id="WP_062625794.1">
    <property type="nucleotide sequence ID" value="NZ_AP018738.1"/>
</dbReference>
<evidence type="ECO:0000256" key="5">
    <source>
        <dbReference type="ARBA" id="ARBA00022777"/>
    </source>
</evidence>
<dbReference type="CDD" id="cd00130">
    <property type="entry name" value="PAS"/>
    <property type="match status" value="1"/>
</dbReference>
<organism evidence="10 11">
    <name type="scientific">Ferriphaselus amnicola</name>
    <dbReference type="NCBI Taxonomy" id="1188319"/>
    <lineage>
        <taxon>Bacteria</taxon>
        <taxon>Pseudomonadati</taxon>
        <taxon>Pseudomonadota</taxon>
        <taxon>Betaproteobacteria</taxon>
        <taxon>Nitrosomonadales</taxon>
        <taxon>Gallionellaceae</taxon>
        <taxon>Ferriphaselus</taxon>
    </lineage>
</organism>
<dbReference type="InterPro" id="IPR001610">
    <property type="entry name" value="PAC"/>
</dbReference>
<dbReference type="InterPro" id="IPR003661">
    <property type="entry name" value="HisK_dim/P_dom"/>
</dbReference>
<protein>
    <recommendedName>
        <fullName evidence="2">histidine kinase</fullName>
        <ecNumber evidence="2">2.7.13.3</ecNumber>
    </recommendedName>
</protein>
<dbReference type="Proteomes" id="UP000033070">
    <property type="component" value="Chromosome"/>
</dbReference>
<evidence type="ECO:0000259" key="8">
    <source>
        <dbReference type="PROSITE" id="PS50112"/>
    </source>
</evidence>
<evidence type="ECO:0000256" key="4">
    <source>
        <dbReference type="ARBA" id="ARBA00022679"/>
    </source>
</evidence>
<sequence length="420" mass="47102">MKLPNELSEMTKGMSNKQNPLIDLTRLRLAVARRVKSIFIKDAVPFFQSSFELAAVGIAHVALDGTWVRVNSAVCQIVGYSHDELMKLTFQDITHPDDLGQDLANVEQLLAGTIVNYSMEKRYFHKSGDIVWIRLTVSLCRKPDGSPDFFISVIENISQLKQVEAEVKRLNQQSENLIEQQVIAQTMLALAHELNQPLNASGSYSEAALRLSKSEDLNREKLNQVLKSNIAEIKRAGDILRDLMASMHHHATADQSFEIVDTIHEILRKFKKEQVGVLSGIEVDGMSCKVEVVANRLLLDKVLRNLLVNAYQALESAGNGSVSSNIVIRVTSKQETVVITVLNDGPEILQRVVDKMFDPFFTTKERGGGMGLAISRVLIESWSGRLWYERVGEQTAFHFTLPKYSESMNAKHHGTYNLHC</sequence>
<evidence type="ECO:0000259" key="9">
    <source>
        <dbReference type="PROSITE" id="PS50113"/>
    </source>
</evidence>
<keyword evidence="5" id="KW-0418">Kinase</keyword>
<feature type="domain" description="PAS" evidence="8">
    <location>
        <begin position="43"/>
        <end position="113"/>
    </location>
</feature>
<dbReference type="InterPro" id="IPR036097">
    <property type="entry name" value="HisK_dim/P_sf"/>
</dbReference>
<feature type="domain" description="PAC" evidence="9">
    <location>
        <begin position="117"/>
        <end position="169"/>
    </location>
</feature>
<dbReference type="PROSITE" id="PS50113">
    <property type="entry name" value="PAC"/>
    <property type="match status" value="1"/>
</dbReference>
<name>A0A2Z6G8F3_9PROT</name>
<feature type="domain" description="Histidine kinase" evidence="7">
    <location>
        <begin position="189"/>
        <end position="405"/>
    </location>
</feature>
<dbReference type="Pfam" id="PF08447">
    <property type="entry name" value="PAS_3"/>
    <property type="match status" value="1"/>
</dbReference>
<dbReference type="PANTHER" id="PTHR43304">
    <property type="entry name" value="PHYTOCHROME-LIKE PROTEIN CPH1"/>
    <property type="match status" value="1"/>
</dbReference>
<dbReference type="SMART" id="SM00086">
    <property type="entry name" value="PAC"/>
    <property type="match status" value="1"/>
</dbReference>
<dbReference type="KEGG" id="fam:OYT1_ch0166"/>
<dbReference type="InterPro" id="IPR004358">
    <property type="entry name" value="Sig_transdc_His_kin-like_C"/>
</dbReference>
<comment type="catalytic activity">
    <reaction evidence="1">
        <text>ATP + protein L-histidine = ADP + protein N-phospho-L-histidine.</text>
        <dbReference type="EC" id="2.7.13.3"/>
    </reaction>
</comment>
<dbReference type="InterPro" id="IPR000014">
    <property type="entry name" value="PAS"/>
</dbReference>
<dbReference type="PANTHER" id="PTHR43304:SF1">
    <property type="entry name" value="PAC DOMAIN-CONTAINING PROTEIN"/>
    <property type="match status" value="1"/>
</dbReference>
<accession>A0A2Z6G8F3</accession>
<dbReference type="SUPFAM" id="SSF55785">
    <property type="entry name" value="PYP-like sensor domain (PAS domain)"/>
    <property type="match status" value="1"/>
</dbReference>
<keyword evidence="3" id="KW-0597">Phosphoprotein</keyword>
<dbReference type="InterPro" id="IPR003594">
    <property type="entry name" value="HATPase_dom"/>
</dbReference>
<reference evidence="10 11" key="1">
    <citation type="submission" date="2018-06" db="EMBL/GenBank/DDBJ databases">
        <title>OYT1 Genome Sequencing.</title>
        <authorList>
            <person name="Kato S."/>
            <person name="Itoh T."/>
            <person name="Ohkuma M."/>
        </authorList>
    </citation>
    <scope>NUCLEOTIDE SEQUENCE [LARGE SCALE GENOMIC DNA]</scope>
    <source>
        <strain evidence="10 11">OYT1</strain>
    </source>
</reference>
<dbReference type="STRING" id="1188319.OYT1_00587"/>
<evidence type="ECO:0000256" key="1">
    <source>
        <dbReference type="ARBA" id="ARBA00000085"/>
    </source>
</evidence>
<dbReference type="Gene3D" id="3.30.565.10">
    <property type="entry name" value="Histidine kinase-like ATPase, C-terminal domain"/>
    <property type="match status" value="1"/>
</dbReference>
<keyword evidence="11" id="KW-1185">Reference proteome</keyword>
<dbReference type="PROSITE" id="PS50112">
    <property type="entry name" value="PAS"/>
    <property type="match status" value="1"/>
</dbReference>
<dbReference type="OrthoDB" id="9785691at2"/>
<proteinExistence type="predicted"/>
<dbReference type="AlphaFoldDB" id="A0A2Z6G8F3"/>
<dbReference type="SMART" id="SM00387">
    <property type="entry name" value="HATPase_c"/>
    <property type="match status" value="1"/>
</dbReference>
<dbReference type="InterPro" id="IPR036890">
    <property type="entry name" value="HATPase_C_sf"/>
</dbReference>
<dbReference type="NCBIfam" id="TIGR00229">
    <property type="entry name" value="sensory_box"/>
    <property type="match status" value="1"/>
</dbReference>
<evidence type="ECO:0000259" key="7">
    <source>
        <dbReference type="PROSITE" id="PS50109"/>
    </source>
</evidence>